<evidence type="ECO:0008006" key="3">
    <source>
        <dbReference type="Google" id="ProtNLM"/>
    </source>
</evidence>
<evidence type="ECO:0000313" key="2">
    <source>
        <dbReference type="Proteomes" id="UP000032452"/>
    </source>
</evidence>
<comment type="caution">
    <text evidence="1">The sequence shown here is derived from an EMBL/GenBank/DDBJ whole genome shotgun (WGS) entry which is preliminary data.</text>
</comment>
<accession>A0A0D8ZM48</accession>
<reference evidence="1 2" key="1">
    <citation type="submission" date="2015-02" db="EMBL/GenBank/DDBJ databases">
        <title>Draft genome of a novel marine cyanobacterium (Chroococcales) isolated from South Atlantic Ocean.</title>
        <authorList>
            <person name="Rigonato J."/>
            <person name="Alvarenga D.O."/>
            <person name="Branco L.H."/>
            <person name="Varani A.M."/>
            <person name="Brandini F.P."/>
            <person name="Fiore M.F."/>
        </authorList>
    </citation>
    <scope>NUCLEOTIDE SEQUENCE [LARGE SCALE GENOMIC DNA]</scope>
    <source>
        <strain evidence="1 2">CENA595</strain>
    </source>
</reference>
<dbReference type="OrthoDB" id="338237at2"/>
<proteinExistence type="predicted"/>
<dbReference type="EMBL" id="JYON01000041">
    <property type="protein sequence ID" value="KJH69514.1"/>
    <property type="molecule type" value="Genomic_DNA"/>
</dbReference>
<name>A0A0D8ZM48_9CYAN</name>
<keyword evidence="2" id="KW-1185">Reference proteome</keyword>
<dbReference type="PANTHER" id="PTHR36922:SF1">
    <property type="entry name" value="DUF1993 DOMAIN-CONTAINING PROTEIN"/>
    <property type="match status" value="1"/>
</dbReference>
<dbReference type="InterPro" id="IPR018531">
    <property type="entry name" value="DUF1993"/>
</dbReference>
<dbReference type="AlphaFoldDB" id="A0A0D8ZM48"/>
<evidence type="ECO:0000313" key="1">
    <source>
        <dbReference type="EMBL" id="KJH69514.1"/>
    </source>
</evidence>
<sequence>MPNQNIDLIRSLFQSRLATLEHLLKLAQTHFCDDESFLQKRIANDMFPLGTQIAFTCNQPRNFALWCDGKPADNLDPDVTSVGQAYEHIANTNELLSSIRVEDTKLAETTRIYSGESLYIDFSGHAYVNDFLIPNFYFHLVTAYDILRMAGVPIGKRDYMMHLVPLIRAEG</sequence>
<dbReference type="Pfam" id="PF09351">
    <property type="entry name" value="DUF1993"/>
    <property type="match status" value="1"/>
</dbReference>
<dbReference type="PANTHER" id="PTHR36922">
    <property type="entry name" value="BLL2446 PROTEIN"/>
    <property type="match status" value="1"/>
</dbReference>
<dbReference type="RefSeq" id="WP_045057135.1">
    <property type="nucleotide sequence ID" value="NZ_CAWMDP010000049.1"/>
</dbReference>
<dbReference type="PATRIC" id="fig|1618023.3.peg.4375"/>
<dbReference type="Gene3D" id="1.20.120.450">
    <property type="entry name" value="dinb family like domain"/>
    <property type="match status" value="1"/>
</dbReference>
<dbReference type="STRING" id="1618023.UH38_23450"/>
<dbReference type="InterPro" id="IPR034660">
    <property type="entry name" value="DinB/YfiT-like"/>
</dbReference>
<dbReference type="Proteomes" id="UP000032452">
    <property type="component" value="Unassembled WGS sequence"/>
</dbReference>
<dbReference type="SUPFAM" id="SSF109854">
    <property type="entry name" value="DinB/YfiT-like putative metalloenzymes"/>
    <property type="match status" value="1"/>
</dbReference>
<gene>
    <name evidence="1" type="ORF">UH38_23450</name>
</gene>
<protein>
    <recommendedName>
        <fullName evidence="3">DUF1993 domain-containing protein</fullName>
    </recommendedName>
</protein>
<organism evidence="1 2">
    <name type="scientific">Aliterella atlantica CENA595</name>
    <dbReference type="NCBI Taxonomy" id="1618023"/>
    <lineage>
        <taxon>Bacteria</taxon>
        <taxon>Bacillati</taxon>
        <taxon>Cyanobacteriota</taxon>
        <taxon>Cyanophyceae</taxon>
        <taxon>Chroococcidiopsidales</taxon>
        <taxon>Aliterellaceae</taxon>
        <taxon>Aliterella</taxon>
    </lineage>
</organism>